<dbReference type="SUPFAM" id="SSF103473">
    <property type="entry name" value="MFS general substrate transporter"/>
    <property type="match status" value="1"/>
</dbReference>
<evidence type="ECO:0000313" key="9">
    <source>
        <dbReference type="EMBL" id="GIM90754.1"/>
    </source>
</evidence>
<dbReference type="CDD" id="cd06173">
    <property type="entry name" value="MFS_MefA_like"/>
    <property type="match status" value="1"/>
</dbReference>
<evidence type="ECO:0000259" key="8">
    <source>
        <dbReference type="PROSITE" id="PS50850"/>
    </source>
</evidence>
<keyword evidence="2" id="KW-1003">Cell membrane</keyword>
<dbReference type="AlphaFoldDB" id="A0A919W1R7"/>
<feature type="transmembrane region" description="Helical" evidence="7">
    <location>
        <begin position="247"/>
        <end position="269"/>
    </location>
</feature>
<gene>
    <name evidence="9" type="ORF">Ato02nite_025470</name>
</gene>
<feature type="transmembrane region" description="Helical" evidence="7">
    <location>
        <begin position="115"/>
        <end position="137"/>
    </location>
</feature>
<feature type="domain" description="Major facilitator superfamily (MFS) profile" evidence="8">
    <location>
        <begin position="244"/>
        <end position="483"/>
    </location>
</feature>
<dbReference type="Gene3D" id="1.20.1250.20">
    <property type="entry name" value="MFS general substrate transporter like domains"/>
    <property type="match status" value="1"/>
</dbReference>
<evidence type="ECO:0000256" key="1">
    <source>
        <dbReference type="ARBA" id="ARBA00004651"/>
    </source>
</evidence>
<dbReference type="GO" id="GO:0005886">
    <property type="term" value="C:plasma membrane"/>
    <property type="evidence" value="ECO:0007669"/>
    <property type="project" value="UniProtKB-SubCell"/>
</dbReference>
<dbReference type="InterPro" id="IPR036259">
    <property type="entry name" value="MFS_trans_sf"/>
</dbReference>
<dbReference type="PANTHER" id="PTHR23513:SF11">
    <property type="entry name" value="STAPHYLOFERRIN A TRANSPORTER"/>
    <property type="match status" value="1"/>
</dbReference>
<evidence type="ECO:0000256" key="2">
    <source>
        <dbReference type="ARBA" id="ARBA00022475"/>
    </source>
</evidence>
<organism evidence="9 10">
    <name type="scientific">Paractinoplanes toevensis</name>
    <dbReference type="NCBI Taxonomy" id="571911"/>
    <lineage>
        <taxon>Bacteria</taxon>
        <taxon>Bacillati</taxon>
        <taxon>Actinomycetota</taxon>
        <taxon>Actinomycetes</taxon>
        <taxon>Micromonosporales</taxon>
        <taxon>Micromonosporaceae</taxon>
        <taxon>Paractinoplanes</taxon>
    </lineage>
</organism>
<proteinExistence type="predicted"/>
<comment type="caution">
    <text evidence="9">The sequence shown here is derived from an EMBL/GenBank/DDBJ whole genome shotgun (WGS) entry which is preliminary data.</text>
</comment>
<evidence type="ECO:0000256" key="6">
    <source>
        <dbReference type="SAM" id="MobiDB-lite"/>
    </source>
</evidence>
<feature type="transmembrane region" description="Helical" evidence="7">
    <location>
        <begin position="313"/>
        <end position="330"/>
    </location>
</feature>
<sequence length="483" mass="50705">MEDLVSGKPAARGRHRAETVTERDQPVTFRDVFAIHEYRAIYSSLLVNWLGDYLSKAAITVLVYQQTESVLLTAAAFGVSFLPWIIGGTLLSALAERYPYRRVLIIADLSRMVPIALLLVPNTPIWVMLVLVFVASLGTPPTQAARSALLPQLVGREKLPTAIAVNQTTTQAVQVVGYLAGATIATAISPRVALSVDVLTFALSAAFIARGVRPRPPAQARGQRTHLLHESGEGFRLVFGRRVLRDIALMVFVLSAFSIAPEGLAAAWAAEGTSDPAARGLNQGLIMAASPIGFVVGGLVITRLTGSSTRNRLIRPFAVLSCLALVPAAFGPPMLVVVALVTLSGVAIGGLTPTLNGKFVLMLPHGYRARAFGVIQAGMQLSQFAGVMITGVLADLFWLPLVVGLTALAGTAVMGYLSARWPSDHAFATAVEEAAATMPPADEPAPPAPPPVVPAPATPVEQAPGATTSVTSERPAAAGRMDG</sequence>
<accession>A0A919W1R7</accession>
<feature type="transmembrane region" description="Helical" evidence="7">
    <location>
        <begin position="70"/>
        <end position="94"/>
    </location>
</feature>
<name>A0A919W1R7_9ACTN</name>
<protein>
    <submittedName>
        <fullName evidence="9">MFS transporter</fullName>
    </submittedName>
</protein>
<dbReference type="GO" id="GO:0022857">
    <property type="term" value="F:transmembrane transporter activity"/>
    <property type="evidence" value="ECO:0007669"/>
    <property type="project" value="InterPro"/>
</dbReference>
<dbReference type="Proteomes" id="UP000677082">
    <property type="component" value="Unassembled WGS sequence"/>
</dbReference>
<dbReference type="Pfam" id="PF07690">
    <property type="entry name" value="MFS_1"/>
    <property type="match status" value="2"/>
</dbReference>
<keyword evidence="5 7" id="KW-0472">Membrane</keyword>
<evidence type="ECO:0000256" key="5">
    <source>
        <dbReference type="ARBA" id="ARBA00023136"/>
    </source>
</evidence>
<dbReference type="EMBL" id="BOQN01000036">
    <property type="protein sequence ID" value="GIM90754.1"/>
    <property type="molecule type" value="Genomic_DNA"/>
</dbReference>
<dbReference type="PANTHER" id="PTHR23513">
    <property type="entry name" value="INTEGRAL MEMBRANE EFFLUX PROTEIN-RELATED"/>
    <property type="match status" value="1"/>
</dbReference>
<comment type="subcellular location">
    <subcellularLocation>
        <location evidence="1">Cell membrane</location>
        <topology evidence="1">Multi-pass membrane protein</topology>
    </subcellularLocation>
</comment>
<feature type="region of interest" description="Disordered" evidence="6">
    <location>
        <begin position="435"/>
        <end position="483"/>
    </location>
</feature>
<feature type="transmembrane region" description="Helical" evidence="7">
    <location>
        <begin position="281"/>
        <end position="301"/>
    </location>
</feature>
<keyword evidence="10" id="KW-1185">Reference proteome</keyword>
<feature type="transmembrane region" description="Helical" evidence="7">
    <location>
        <begin position="367"/>
        <end position="390"/>
    </location>
</feature>
<feature type="compositionally biased region" description="Pro residues" evidence="6">
    <location>
        <begin position="441"/>
        <end position="457"/>
    </location>
</feature>
<reference evidence="9 10" key="1">
    <citation type="submission" date="2021-03" db="EMBL/GenBank/DDBJ databases">
        <title>Whole genome shotgun sequence of Actinoplanes toevensis NBRC 105298.</title>
        <authorList>
            <person name="Komaki H."/>
            <person name="Tamura T."/>
        </authorList>
    </citation>
    <scope>NUCLEOTIDE SEQUENCE [LARGE SCALE GENOMIC DNA]</scope>
    <source>
        <strain evidence="9 10">NBRC 105298</strain>
    </source>
</reference>
<feature type="transmembrane region" description="Helical" evidence="7">
    <location>
        <begin position="336"/>
        <end position="355"/>
    </location>
</feature>
<feature type="transmembrane region" description="Helical" evidence="7">
    <location>
        <begin position="396"/>
        <end position="417"/>
    </location>
</feature>
<evidence type="ECO:0000256" key="4">
    <source>
        <dbReference type="ARBA" id="ARBA00022989"/>
    </source>
</evidence>
<dbReference type="InterPro" id="IPR020846">
    <property type="entry name" value="MFS_dom"/>
</dbReference>
<keyword evidence="4 7" id="KW-1133">Transmembrane helix</keyword>
<keyword evidence="3 7" id="KW-0812">Transmembrane</keyword>
<evidence type="ECO:0000256" key="7">
    <source>
        <dbReference type="SAM" id="Phobius"/>
    </source>
</evidence>
<dbReference type="InterPro" id="IPR011701">
    <property type="entry name" value="MFS"/>
</dbReference>
<feature type="transmembrane region" description="Helical" evidence="7">
    <location>
        <begin position="192"/>
        <end position="212"/>
    </location>
</feature>
<dbReference type="PROSITE" id="PS50850">
    <property type="entry name" value="MFS"/>
    <property type="match status" value="1"/>
</dbReference>
<evidence type="ECO:0000256" key="3">
    <source>
        <dbReference type="ARBA" id="ARBA00022692"/>
    </source>
</evidence>
<evidence type="ECO:0000313" key="10">
    <source>
        <dbReference type="Proteomes" id="UP000677082"/>
    </source>
</evidence>